<dbReference type="SFLD" id="SFLDG01082">
    <property type="entry name" value="B12-binding_domain_containing"/>
    <property type="match status" value="1"/>
</dbReference>
<evidence type="ECO:0000256" key="1">
    <source>
        <dbReference type="ARBA" id="ARBA00001966"/>
    </source>
</evidence>
<dbReference type="PANTHER" id="PTHR43409">
    <property type="entry name" value="ANAEROBIC MAGNESIUM-PROTOPORPHYRIN IX MONOMETHYL ESTER CYCLASE-RELATED"/>
    <property type="match status" value="1"/>
</dbReference>
<evidence type="ECO:0000313" key="7">
    <source>
        <dbReference type="EMBL" id="GAH06511.1"/>
    </source>
</evidence>
<evidence type="ECO:0000259" key="6">
    <source>
        <dbReference type="PROSITE" id="PS51918"/>
    </source>
</evidence>
<feature type="non-terminal residue" evidence="7">
    <location>
        <position position="1"/>
    </location>
</feature>
<dbReference type="AlphaFoldDB" id="X1CDZ2"/>
<proteinExistence type="predicted"/>
<dbReference type="Gene3D" id="3.80.30.20">
    <property type="entry name" value="tm_1862 like domain"/>
    <property type="match status" value="1"/>
</dbReference>
<dbReference type="InterPro" id="IPR007197">
    <property type="entry name" value="rSAM"/>
</dbReference>
<dbReference type="GO" id="GO:0046872">
    <property type="term" value="F:metal ion binding"/>
    <property type="evidence" value="ECO:0007669"/>
    <property type="project" value="UniProtKB-KW"/>
</dbReference>
<name>X1CDZ2_9ZZZZ</name>
<feature type="non-terminal residue" evidence="7">
    <location>
        <position position="180"/>
    </location>
</feature>
<feature type="domain" description="Radical SAM core" evidence="6">
    <location>
        <begin position="44"/>
        <end position="180"/>
    </location>
</feature>
<protein>
    <recommendedName>
        <fullName evidence="6">Radical SAM core domain-containing protein</fullName>
    </recommendedName>
</protein>
<keyword evidence="3" id="KW-0479">Metal-binding</keyword>
<dbReference type="InterPro" id="IPR051198">
    <property type="entry name" value="BchE-like"/>
</dbReference>
<dbReference type="InterPro" id="IPR023404">
    <property type="entry name" value="rSAM_horseshoe"/>
</dbReference>
<dbReference type="GO" id="GO:0051536">
    <property type="term" value="F:iron-sulfur cluster binding"/>
    <property type="evidence" value="ECO:0007669"/>
    <property type="project" value="UniProtKB-KW"/>
</dbReference>
<gene>
    <name evidence="7" type="ORF">S01H4_60851</name>
</gene>
<evidence type="ECO:0000256" key="4">
    <source>
        <dbReference type="ARBA" id="ARBA00023004"/>
    </source>
</evidence>
<dbReference type="Pfam" id="PF04055">
    <property type="entry name" value="Radical_SAM"/>
    <property type="match status" value="1"/>
</dbReference>
<comment type="caution">
    <text evidence="7">The sequence shown here is derived from an EMBL/GenBank/DDBJ whole genome shotgun (WGS) entry which is preliminary data.</text>
</comment>
<evidence type="ECO:0000256" key="2">
    <source>
        <dbReference type="ARBA" id="ARBA00022691"/>
    </source>
</evidence>
<dbReference type="PANTHER" id="PTHR43409:SF7">
    <property type="entry name" value="BLL1977 PROTEIN"/>
    <property type="match status" value="1"/>
</dbReference>
<dbReference type="GO" id="GO:0003824">
    <property type="term" value="F:catalytic activity"/>
    <property type="evidence" value="ECO:0007669"/>
    <property type="project" value="InterPro"/>
</dbReference>
<sequence>LYERIVDLVTAHNYEFQTTVKGNKYIVSNSKMPRSFLRYELLDEAYRFHPSIEISRGCGRGCNFCVERDIGMTSLQDPNLVVENLKYLRRLYNNEHFYTYFQASNFCPNQEWAFKLYEEYRRSHLDSLWRCEIRADMINPDTMKLLASSGLRVIDVGLESASKSQLKRMGKTRDPDLYLE</sequence>
<reference evidence="7" key="1">
    <citation type="journal article" date="2014" name="Front. Microbiol.">
        <title>High frequency of phylogenetically diverse reductive dehalogenase-homologous genes in deep subseafloor sedimentary metagenomes.</title>
        <authorList>
            <person name="Kawai M."/>
            <person name="Futagami T."/>
            <person name="Toyoda A."/>
            <person name="Takaki Y."/>
            <person name="Nishi S."/>
            <person name="Hori S."/>
            <person name="Arai W."/>
            <person name="Tsubouchi T."/>
            <person name="Morono Y."/>
            <person name="Uchiyama I."/>
            <person name="Ito T."/>
            <person name="Fujiyama A."/>
            <person name="Inagaki F."/>
            <person name="Takami H."/>
        </authorList>
    </citation>
    <scope>NUCLEOTIDE SEQUENCE</scope>
    <source>
        <strain evidence="7">Expedition CK06-06</strain>
    </source>
</reference>
<dbReference type="SFLD" id="SFLDS00029">
    <property type="entry name" value="Radical_SAM"/>
    <property type="match status" value="1"/>
</dbReference>
<keyword evidence="5" id="KW-0411">Iron-sulfur</keyword>
<dbReference type="EMBL" id="BART01035966">
    <property type="protein sequence ID" value="GAH06511.1"/>
    <property type="molecule type" value="Genomic_DNA"/>
</dbReference>
<keyword evidence="4" id="KW-0408">Iron</keyword>
<accession>X1CDZ2</accession>
<keyword evidence="2" id="KW-0949">S-adenosyl-L-methionine</keyword>
<evidence type="ECO:0000256" key="5">
    <source>
        <dbReference type="ARBA" id="ARBA00023014"/>
    </source>
</evidence>
<dbReference type="PROSITE" id="PS51918">
    <property type="entry name" value="RADICAL_SAM"/>
    <property type="match status" value="1"/>
</dbReference>
<dbReference type="SUPFAM" id="SSF102114">
    <property type="entry name" value="Radical SAM enzymes"/>
    <property type="match status" value="1"/>
</dbReference>
<comment type="cofactor">
    <cofactor evidence="1">
        <name>[4Fe-4S] cluster</name>
        <dbReference type="ChEBI" id="CHEBI:49883"/>
    </cofactor>
</comment>
<dbReference type="InterPro" id="IPR058240">
    <property type="entry name" value="rSAM_sf"/>
</dbReference>
<evidence type="ECO:0000256" key="3">
    <source>
        <dbReference type="ARBA" id="ARBA00022723"/>
    </source>
</evidence>
<organism evidence="7">
    <name type="scientific">marine sediment metagenome</name>
    <dbReference type="NCBI Taxonomy" id="412755"/>
    <lineage>
        <taxon>unclassified sequences</taxon>
        <taxon>metagenomes</taxon>
        <taxon>ecological metagenomes</taxon>
    </lineage>
</organism>